<keyword evidence="2" id="KW-0812">Transmembrane</keyword>
<keyword evidence="4" id="KW-1185">Reference proteome</keyword>
<dbReference type="RefSeq" id="WP_311631873.1">
    <property type="nucleotide sequence ID" value="NZ_JAVREN010000028.1"/>
</dbReference>
<comment type="caution">
    <text evidence="3">The sequence shown here is derived from an EMBL/GenBank/DDBJ whole genome shotgun (WGS) entry which is preliminary data.</text>
</comment>
<accession>A0ABU2LBJ2</accession>
<name>A0ABU2LBJ2_9ACTN</name>
<feature type="transmembrane region" description="Helical" evidence="2">
    <location>
        <begin position="377"/>
        <end position="402"/>
    </location>
</feature>
<feature type="transmembrane region" description="Helical" evidence="2">
    <location>
        <begin position="289"/>
        <end position="310"/>
    </location>
</feature>
<feature type="transmembrane region" description="Helical" evidence="2">
    <location>
        <begin position="409"/>
        <end position="434"/>
    </location>
</feature>
<keyword evidence="2" id="KW-1133">Transmembrane helix</keyword>
<organism evidence="3 4">
    <name type="scientific">Streptomyces boetiae</name>
    <dbReference type="NCBI Taxonomy" id="3075541"/>
    <lineage>
        <taxon>Bacteria</taxon>
        <taxon>Bacillati</taxon>
        <taxon>Actinomycetota</taxon>
        <taxon>Actinomycetes</taxon>
        <taxon>Kitasatosporales</taxon>
        <taxon>Streptomycetaceae</taxon>
        <taxon>Streptomyces</taxon>
    </lineage>
</organism>
<feature type="region of interest" description="Disordered" evidence="1">
    <location>
        <begin position="238"/>
        <end position="270"/>
    </location>
</feature>
<evidence type="ECO:0000256" key="2">
    <source>
        <dbReference type="SAM" id="Phobius"/>
    </source>
</evidence>
<feature type="transmembrane region" description="Helical" evidence="2">
    <location>
        <begin position="331"/>
        <end position="357"/>
    </location>
</feature>
<evidence type="ECO:0000256" key="1">
    <source>
        <dbReference type="SAM" id="MobiDB-lite"/>
    </source>
</evidence>
<evidence type="ECO:0000313" key="4">
    <source>
        <dbReference type="Proteomes" id="UP001183388"/>
    </source>
</evidence>
<dbReference type="Gene3D" id="2.60.120.200">
    <property type="match status" value="1"/>
</dbReference>
<keyword evidence="2" id="KW-0472">Membrane</keyword>
<dbReference type="EMBL" id="JAVREN010000028">
    <property type="protein sequence ID" value="MDT0308924.1"/>
    <property type="molecule type" value="Genomic_DNA"/>
</dbReference>
<evidence type="ECO:0000313" key="3">
    <source>
        <dbReference type="EMBL" id="MDT0308924.1"/>
    </source>
</evidence>
<feature type="transmembrane region" description="Helical" evidence="2">
    <location>
        <begin position="35"/>
        <end position="53"/>
    </location>
</feature>
<gene>
    <name evidence="3" type="ORF">RM780_18435</name>
</gene>
<dbReference type="Proteomes" id="UP001183388">
    <property type="component" value="Unassembled WGS sequence"/>
</dbReference>
<protein>
    <submittedName>
        <fullName evidence="3">ABC transporter permease subunit</fullName>
    </submittedName>
</protein>
<sequence>MSGQEAYRSQLAEGRAGFGRLLLAEWTKLRSVPRWAVAAAGAVVLSLALALLVGSGRSAEQAGGGGGEAPEAVRPGLGQEYQDGGFFRYAPLPGDGEVRARVTAQRAEHEEAKAGLMIRADERPGSPYAALVVTPGGNVRLQAEFGGTDLAGGDGPLPRWLRLVRTGETVTGYQSADGENWRRVGEVRVEGLTGAAHAGVLVASPDLTEVERQFGSESVSGQTGSATATFDHVALTGGAADSANGGQDPIADGRTRGEGEGTPGPGGSFTATGYGDIGRYPYGDDLTQAALTGVLALLAAVVALGVLFLTSEFRRGMIRTTFAVTPRRGRVLAAKAVVLGGAAGLAGVVTGAGTFLLAAPRLAGSGVPAPELTEGPALRAVLGTGLLLAAVALLSLGVAAVVRGSAAAISLVLVLVLLPQIVATGLPLSAALWLERVTPAAGFAIQETVRRYDTAIAPWAGLAVLCGYAALALAAGWWRLRRRDA</sequence>
<proteinExistence type="predicted"/>
<feature type="transmembrane region" description="Helical" evidence="2">
    <location>
        <begin position="456"/>
        <end position="478"/>
    </location>
</feature>
<reference evidence="4" key="1">
    <citation type="submission" date="2023-07" db="EMBL/GenBank/DDBJ databases">
        <title>30 novel species of actinomycetes from the DSMZ collection.</title>
        <authorList>
            <person name="Nouioui I."/>
        </authorList>
    </citation>
    <scope>NUCLEOTIDE SEQUENCE [LARGE SCALE GENOMIC DNA]</scope>
    <source>
        <strain evidence="4">DSM 44917</strain>
    </source>
</reference>